<dbReference type="GO" id="GO:0016020">
    <property type="term" value="C:membrane"/>
    <property type="evidence" value="ECO:0007669"/>
    <property type="project" value="InterPro"/>
</dbReference>
<protein>
    <recommendedName>
        <fullName evidence="6">Calx-beta domain-containing protein</fullName>
    </recommendedName>
</protein>
<dbReference type="InterPro" id="IPR038081">
    <property type="entry name" value="CalX-like_sf"/>
</dbReference>
<dbReference type="PROSITE" id="PS51470">
    <property type="entry name" value="FG_GAP"/>
    <property type="match status" value="1"/>
</dbReference>
<feature type="repeat" description="FG-GAP" evidence="5">
    <location>
        <begin position="1256"/>
        <end position="1313"/>
    </location>
</feature>
<dbReference type="InterPro" id="IPR028994">
    <property type="entry name" value="Integrin_alpha_N"/>
</dbReference>
<dbReference type="PANTHER" id="PTHR36220">
    <property type="entry name" value="UNNAMED PRODUCT"/>
    <property type="match status" value="1"/>
</dbReference>
<evidence type="ECO:0000256" key="2">
    <source>
        <dbReference type="ARBA" id="ARBA00022737"/>
    </source>
</evidence>
<evidence type="ECO:0000313" key="8">
    <source>
        <dbReference type="Proteomes" id="UP001209570"/>
    </source>
</evidence>
<proteinExistence type="predicted"/>
<dbReference type="InterPro" id="IPR013519">
    <property type="entry name" value="Int_alpha_beta-p"/>
</dbReference>
<evidence type="ECO:0000259" key="6">
    <source>
        <dbReference type="Pfam" id="PF03160"/>
    </source>
</evidence>
<dbReference type="Pfam" id="PF03160">
    <property type="entry name" value="Calx-beta"/>
    <property type="match status" value="1"/>
</dbReference>
<evidence type="ECO:0000256" key="3">
    <source>
        <dbReference type="ARBA" id="ARBA00022837"/>
    </source>
</evidence>
<sequence>MAARTPPRVALSASSRLRRRQDQFQSTRTAFPCVHRSTGRRVVSALCKIALVVWAFGVGASLPCADAKKLSVLVQPVTSVAGEALALAPVVALTDDAGNILTTVSTGTVRATIGVNPSRFATVQPAANQFSFVNGIAKCDDLIISTAATGYTLLLVSFAHGVRAETAAFDVIVGEPYQLAVAADVSTAFGGTPFLPQPAVAVVDRGGNIVRSLSTGTATIEIIMNPVDGKLLPAQNLQARVVNGVATFSGLYIDRSGSPYALMYTVTGVHLPGGDFTVTNPFTVAAGVCTDLVLKSWPVEATGGKAFGVQPVLQLIDAGGNVLLDDSSSYIRASIASNPSGGALTPVESVRAYVRRGVAIFRSLKIDRAGNDYALAFKLYVRAAGQSGWQETEIERVSPPFNVIVGRPVTLFLLQPLSDGVLDGQPSEVQPQLELRDSGGNVVSSVMAGIVTASMVPSAAIASTIVVDTTTTPALSVLSVQELPTTGYPKPYGVGMRITIEVSFTDEVIVLGEPTLQLASSTTGGPNGVAKCITINKWSDRLVFQYDVVATDRTTDLDYASTTALSLSGGSIRDRLGRAPSLTLPAPGGPGSLAVTSDVSIDTTPPTITSVSCAAPGNGDYGAGEEIYIRVTFSTPVSVYGAPVLPVALGTIGNGALRRDAVFSSGNNTDTLVFVYVVLGGDATAVGGWLDVTSMIVLAPDMYIKRYSTRPTTDADLTMMSHEVFVDPPVSSYPEKAPELILTSGAFGRSVLCTGYHNGDRRKLLFQYTVVDGDVADDVMYVDEDSLTLNNGQSAIKRFSTTPKTDAILTLPPPVPLGQWQGEILKIDTTKVPTVVSVTASTPNGDYRCGDAINLVVQFSQHVVVQGRPFLWLDLGAVYRQATYQSGSGTTSLIFRYVVQEDDYSVDLEYIDHHSLDASDEGSAILHLSTTPTTLANLDLPYPFTQNSLSFNKNLAINGRKPLVTQTRFVSADGVYGVNQRIVIEVTFSWCVLVVPDPLTGAVPLIKFHPVPVGSTADIKRHDARNDYGPVIDTSGNLPALVPVTSRTINGRLTVLLKGTNARLNVQVGGYELPPIVEGKTHWGLPGDNAGNAAVFVRAENDWKQQGGALSGSDTRAGDRFGSSVSLKGDAVLIGAPSAALFGEHEIQNLVCDADGGFFRLIYRGKRSDPISFNAGPQMLRAAIVSIMSVNFADIDVMTVKFTPPANLLFDAREYAHVVALEDTFAAIGAPGSFDEEGRVFVYQYNSVTASWSLFQILSAAPYDITRGDRFGDSVAISGDPATTLAIAVGAPGYASSSGAVFVFDLLNGRFQNRQFILQVTPELRQGDRFGCALDLDMTTTYTLVVGAKRNAYVGLDSGTALVFTRRIASDTFFNLQQVLFASDARARDLFGLSVAISKDTIIVSTTSDFVLEDPDETVPLRLSLPGVWPSYGGNLWATLTIKDNGDGGSGSRSYLDFLTAGQSSTAHQTDSLFGAAEHARLVAPDGNPGDLFGASIALSGEQIIVGSPGSGALPTTTWDFETDYKLPGSSPAGATQGDGPQVLKTTGTCTETMDVVTWDLTPYLNRTAQIRVVDATSTEYWGHINFDDVQFSWDRKDCFDYQQTAGEITFAAGEQSKQILIPIMDDTCYEGRGEYFVVRLNVPGGEALIGEQFVTKVRIDDDDWTSDPC</sequence>
<keyword evidence="2" id="KW-0677">Repeat</keyword>
<dbReference type="Gene3D" id="2.60.40.2030">
    <property type="match status" value="1"/>
</dbReference>
<dbReference type="Gene3D" id="2.130.10.130">
    <property type="entry name" value="Integrin alpha, N-terminal"/>
    <property type="match status" value="1"/>
</dbReference>
<dbReference type="PANTHER" id="PTHR36220:SF1">
    <property type="entry name" value="GAMMA TUBULIN COMPLEX COMPONENT C-TERMINAL DOMAIN-CONTAINING PROTEIN"/>
    <property type="match status" value="1"/>
</dbReference>
<dbReference type="Proteomes" id="UP001209570">
    <property type="component" value="Unassembled WGS sequence"/>
</dbReference>
<dbReference type="Pfam" id="PF14312">
    <property type="entry name" value="FG-GAP_2"/>
    <property type="match status" value="4"/>
</dbReference>
<accession>A0AAD5Q9E3</accession>
<evidence type="ECO:0000256" key="1">
    <source>
        <dbReference type="ARBA" id="ARBA00022729"/>
    </source>
</evidence>
<dbReference type="EMBL" id="JAKCXM010000032">
    <property type="protein sequence ID" value="KAJ0406519.1"/>
    <property type="molecule type" value="Genomic_DNA"/>
</dbReference>
<keyword evidence="8" id="KW-1185">Reference proteome</keyword>
<comment type="caution">
    <text evidence="7">The sequence shown here is derived from an EMBL/GenBank/DDBJ whole genome shotgun (WGS) entry which is preliminary data.</text>
</comment>
<dbReference type="SUPFAM" id="SSF141072">
    <property type="entry name" value="CalX-like"/>
    <property type="match status" value="1"/>
</dbReference>
<keyword evidence="4" id="KW-0325">Glycoprotein</keyword>
<evidence type="ECO:0000256" key="5">
    <source>
        <dbReference type="PROSITE-ProRule" id="PRU00803"/>
    </source>
</evidence>
<keyword evidence="3" id="KW-0106">Calcium</keyword>
<evidence type="ECO:0000313" key="7">
    <source>
        <dbReference type="EMBL" id="KAJ0406519.1"/>
    </source>
</evidence>
<evidence type="ECO:0000256" key="4">
    <source>
        <dbReference type="ARBA" id="ARBA00023180"/>
    </source>
</evidence>
<dbReference type="GO" id="GO:0007154">
    <property type="term" value="P:cell communication"/>
    <property type="evidence" value="ECO:0007669"/>
    <property type="project" value="InterPro"/>
</dbReference>
<dbReference type="InterPro" id="IPR003644">
    <property type="entry name" value="Calx_beta"/>
</dbReference>
<organism evidence="7 8">
    <name type="scientific">Pythium insidiosum</name>
    <name type="common">Pythiosis disease agent</name>
    <dbReference type="NCBI Taxonomy" id="114742"/>
    <lineage>
        <taxon>Eukaryota</taxon>
        <taxon>Sar</taxon>
        <taxon>Stramenopiles</taxon>
        <taxon>Oomycota</taxon>
        <taxon>Peronosporomycetes</taxon>
        <taxon>Pythiales</taxon>
        <taxon>Pythiaceae</taxon>
        <taxon>Pythium</taxon>
    </lineage>
</organism>
<gene>
    <name evidence="7" type="ORF">P43SY_001450</name>
</gene>
<reference evidence="7" key="1">
    <citation type="submission" date="2021-12" db="EMBL/GenBank/DDBJ databases">
        <title>Prjna785345.</title>
        <authorList>
            <person name="Rujirawat T."/>
            <person name="Krajaejun T."/>
        </authorList>
    </citation>
    <scope>NUCLEOTIDE SEQUENCE</scope>
    <source>
        <strain evidence="7">Pi057C3</strain>
    </source>
</reference>
<dbReference type="SUPFAM" id="SSF69318">
    <property type="entry name" value="Integrin alpha N-terminal domain"/>
    <property type="match status" value="1"/>
</dbReference>
<name>A0AAD5Q9E3_PYTIN</name>
<dbReference type="InterPro" id="IPR013517">
    <property type="entry name" value="FG-GAP"/>
</dbReference>
<feature type="domain" description="Calx-beta" evidence="6">
    <location>
        <begin position="1601"/>
        <end position="1663"/>
    </location>
</feature>
<keyword evidence="1" id="KW-0732">Signal</keyword>